<evidence type="ECO:0000256" key="5">
    <source>
        <dbReference type="ARBA" id="ARBA00025466"/>
    </source>
</evidence>
<evidence type="ECO:0000256" key="1">
    <source>
        <dbReference type="ARBA" id="ARBA00011764"/>
    </source>
</evidence>
<gene>
    <name evidence="7" type="ORF">RN001_005623</name>
</gene>
<sequence>MSKGQLYKTFRSPTVSQQQDAVWEKNRVDFNTAATEQRTTEQLRTKYDNLKKDTRRYFAKPRQNLYRNGGGLVEDDIRGVIRDIRDIYEKIKATINMSVIGMEARLGDSDNIDSASQSVPPTSAAFCESASIPPPNNEAIIVEDQCSSINIDVISIPFKPDSDKENCAVDDWSSYSAAMLKRKKHNVLRV</sequence>
<comment type="caution">
    <text evidence="7">The sequence shown here is derived from an EMBL/GenBank/DDBJ whole genome shotgun (WGS) entry which is preliminary data.</text>
</comment>
<dbReference type="InterPro" id="IPR028002">
    <property type="entry name" value="Myb_DNA-bind_5"/>
</dbReference>
<keyword evidence="4" id="KW-0804">Transcription</keyword>
<dbReference type="Pfam" id="PF13873">
    <property type="entry name" value="Myb_DNA-bind_5"/>
    <property type="match status" value="1"/>
</dbReference>
<keyword evidence="3" id="KW-0805">Transcription regulation</keyword>
<evidence type="ECO:0000256" key="2">
    <source>
        <dbReference type="ARBA" id="ARBA00016807"/>
    </source>
</evidence>
<comment type="function">
    <text evidence="5">Involved in transvection phenomena (= synapsis-dependent gene expression), where the synaptic pairing of chromosomes carrying genes with which zeste interacts influences the expression of these genes. Zeste binds to DNA and stimulates transcription from a nearby promoter.</text>
</comment>
<evidence type="ECO:0000259" key="6">
    <source>
        <dbReference type="Pfam" id="PF13873"/>
    </source>
</evidence>
<evidence type="ECO:0000256" key="4">
    <source>
        <dbReference type="ARBA" id="ARBA00023163"/>
    </source>
</evidence>
<evidence type="ECO:0000256" key="3">
    <source>
        <dbReference type="ARBA" id="ARBA00023015"/>
    </source>
</evidence>
<dbReference type="EMBL" id="JARPUR010000002">
    <property type="protein sequence ID" value="KAK4882304.1"/>
    <property type="molecule type" value="Genomic_DNA"/>
</dbReference>
<reference evidence="8" key="1">
    <citation type="submission" date="2023-01" db="EMBL/GenBank/DDBJ databases">
        <title>Key to firefly adult light organ development and bioluminescence: homeobox transcription factors regulate luciferase expression and transportation to peroxisome.</title>
        <authorList>
            <person name="Fu X."/>
        </authorList>
    </citation>
    <scope>NUCLEOTIDE SEQUENCE [LARGE SCALE GENOMIC DNA]</scope>
</reference>
<evidence type="ECO:0000313" key="8">
    <source>
        <dbReference type="Proteomes" id="UP001353858"/>
    </source>
</evidence>
<dbReference type="AlphaFoldDB" id="A0AAN7Q0K4"/>
<keyword evidence="8" id="KW-1185">Reference proteome</keyword>
<comment type="subunit">
    <text evidence="1">Self-associates forming complexes of several hundred monomers.</text>
</comment>
<name>A0AAN7Q0K4_9COLE</name>
<protein>
    <recommendedName>
        <fullName evidence="2">Regulatory protein zeste</fullName>
    </recommendedName>
</protein>
<evidence type="ECO:0000313" key="7">
    <source>
        <dbReference type="EMBL" id="KAK4882304.1"/>
    </source>
</evidence>
<proteinExistence type="predicted"/>
<organism evidence="7 8">
    <name type="scientific">Aquatica leii</name>
    <dbReference type="NCBI Taxonomy" id="1421715"/>
    <lineage>
        <taxon>Eukaryota</taxon>
        <taxon>Metazoa</taxon>
        <taxon>Ecdysozoa</taxon>
        <taxon>Arthropoda</taxon>
        <taxon>Hexapoda</taxon>
        <taxon>Insecta</taxon>
        <taxon>Pterygota</taxon>
        <taxon>Neoptera</taxon>
        <taxon>Endopterygota</taxon>
        <taxon>Coleoptera</taxon>
        <taxon>Polyphaga</taxon>
        <taxon>Elateriformia</taxon>
        <taxon>Elateroidea</taxon>
        <taxon>Lampyridae</taxon>
        <taxon>Luciolinae</taxon>
        <taxon>Aquatica</taxon>
    </lineage>
</organism>
<feature type="domain" description="Myb/SANT-like DNA-binding" evidence="6">
    <location>
        <begin position="5"/>
        <end position="59"/>
    </location>
</feature>
<dbReference type="Proteomes" id="UP001353858">
    <property type="component" value="Unassembled WGS sequence"/>
</dbReference>
<accession>A0AAN7Q0K4</accession>